<dbReference type="Gene3D" id="3.40.50.300">
    <property type="entry name" value="P-loop containing nucleotide triphosphate hydrolases"/>
    <property type="match status" value="1"/>
</dbReference>
<evidence type="ECO:0000313" key="5">
    <source>
        <dbReference type="Proteomes" id="UP000186309"/>
    </source>
</evidence>
<protein>
    <recommendedName>
        <fullName evidence="3">Sulfotransferase domain-containing protein</fullName>
    </recommendedName>
</protein>
<dbReference type="PANTHER" id="PTHR10605">
    <property type="entry name" value="HEPARAN SULFATE SULFOTRANSFERASE"/>
    <property type="match status" value="1"/>
</dbReference>
<organism evidence="4 5">
    <name type="scientific">Paludisphaera borealis</name>
    <dbReference type="NCBI Taxonomy" id="1387353"/>
    <lineage>
        <taxon>Bacteria</taxon>
        <taxon>Pseudomonadati</taxon>
        <taxon>Planctomycetota</taxon>
        <taxon>Planctomycetia</taxon>
        <taxon>Isosphaerales</taxon>
        <taxon>Isosphaeraceae</taxon>
        <taxon>Paludisphaera</taxon>
    </lineage>
</organism>
<keyword evidence="1" id="KW-0808">Transferase</keyword>
<feature type="domain" description="Sulfotransferase" evidence="3">
    <location>
        <begin position="33"/>
        <end position="216"/>
    </location>
</feature>
<dbReference type="PANTHER" id="PTHR10605:SF56">
    <property type="entry name" value="BIFUNCTIONAL HEPARAN SULFATE N-DEACETYLASE_N-SULFOTRANSFERASE"/>
    <property type="match status" value="1"/>
</dbReference>
<dbReference type="SUPFAM" id="SSF52540">
    <property type="entry name" value="P-loop containing nucleoside triphosphate hydrolases"/>
    <property type="match status" value="1"/>
</dbReference>
<evidence type="ECO:0000313" key="4">
    <source>
        <dbReference type="EMBL" id="APW63963.1"/>
    </source>
</evidence>
<dbReference type="KEGG" id="pbor:BSF38_05551"/>
<dbReference type="Pfam" id="PF00685">
    <property type="entry name" value="Sulfotransfer_1"/>
    <property type="match status" value="1"/>
</dbReference>
<evidence type="ECO:0000256" key="1">
    <source>
        <dbReference type="ARBA" id="ARBA00022679"/>
    </source>
</evidence>
<dbReference type="AlphaFoldDB" id="A0A1U7CYJ8"/>
<sequence>MIKIDSYLERIVTTHLHRTTDMATEVDCTRRFPDFFVIGAAKSGTTTLHEYLARHPDLWMSADKEPCFFDPNVAAELRDPETYHGLFSGAREDQLCAESSTNYAMWPLVPNVPRSIARVNPDARFIYLLRDPLRRCYSHFMHRHEREVLRDQPYRMTFEEYLNFDPIIADASDYAAQIRRYLEYFPKQSLLLLSFERFVKDPVSTLKQVFDFLGVDDRSEEDGGEPLHSNNTDAFKSIMMRSYTMAPLRRIPGLRAVYERMPSNFRAASISLIQKSPLGRRARRRLTPPPILPETRKRLQERFDASTAYLEAEFGFDASCWSSDAQG</sequence>
<dbReference type="Proteomes" id="UP000186309">
    <property type="component" value="Chromosome"/>
</dbReference>
<keyword evidence="5" id="KW-1185">Reference proteome</keyword>
<dbReference type="EMBL" id="CP019082">
    <property type="protein sequence ID" value="APW63963.1"/>
    <property type="molecule type" value="Genomic_DNA"/>
</dbReference>
<name>A0A1U7CYJ8_9BACT</name>
<dbReference type="InterPro" id="IPR000863">
    <property type="entry name" value="Sulfotransferase_dom"/>
</dbReference>
<proteinExistence type="predicted"/>
<dbReference type="InterPro" id="IPR037359">
    <property type="entry name" value="NST/OST"/>
</dbReference>
<dbReference type="STRING" id="1387353.BSF38_05551"/>
<reference evidence="5" key="1">
    <citation type="submission" date="2016-12" db="EMBL/GenBank/DDBJ databases">
        <title>Comparative genomics of four Isosphaeraceae planctomycetes: a common pool of plasmids and glycoside hydrolase genes.</title>
        <authorList>
            <person name="Ivanova A."/>
        </authorList>
    </citation>
    <scope>NUCLEOTIDE SEQUENCE [LARGE SCALE GENOMIC DNA]</scope>
    <source>
        <strain evidence="5">PX4</strain>
    </source>
</reference>
<evidence type="ECO:0000256" key="2">
    <source>
        <dbReference type="ARBA" id="ARBA00023180"/>
    </source>
</evidence>
<accession>A0A1U7CYJ8</accession>
<keyword evidence="2" id="KW-0325">Glycoprotein</keyword>
<evidence type="ECO:0000259" key="3">
    <source>
        <dbReference type="Pfam" id="PF00685"/>
    </source>
</evidence>
<dbReference type="InterPro" id="IPR027417">
    <property type="entry name" value="P-loop_NTPase"/>
</dbReference>
<dbReference type="OrthoDB" id="9797480at2"/>
<dbReference type="GO" id="GO:0008146">
    <property type="term" value="F:sulfotransferase activity"/>
    <property type="evidence" value="ECO:0007669"/>
    <property type="project" value="InterPro"/>
</dbReference>
<gene>
    <name evidence="4" type="ORF">BSF38_05551</name>
</gene>